<dbReference type="Proteomes" id="UP000235371">
    <property type="component" value="Unassembled WGS sequence"/>
</dbReference>
<dbReference type="GeneID" id="36591545"/>
<evidence type="ECO:0000256" key="1">
    <source>
        <dbReference type="SAM" id="MobiDB-lite"/>
    </source>
</evidence>
<name>A0A2J6T2H2_9HELO</name>
<dbReference type="InParanoid" id="A0A2J6T2H2"/>
<dbReference type="RefSeq" id="XP_024734120.1">
    <property type="nucleotide sequence ID" value="XM_024883468.1"/>
</dbReference>
<evidence type="ECO:0000313" key="2">
    <source>
        <dbReference type="EMBL" id="PMD57216.1"/>
    </source>
</evidence>
<dbReference type="AlphaFoldDB" id="A0A2J6T2H2"/>
<feature type="compositionally biased region" description="Acidic residues" evidence="1">
    <location>
        <begin position="24"/>
        <end position="36"/>
    </location>
</feature>
<dbReference type="InterPro" id="IPR011333">
    <property type="entry name" value="SKP1/BTB/POZ_sf"/>
</dbReference>
<feature type="compositionally biased region" description="Basic and acidic residues" evidence="1">
    <location>
        <begin position="45"/>
        <end position="61"/>
    </location>
</feature>
<protein>
    <submittedName>
        <fullName evidence="2">Uncharacterized protein</fullName>
    </submittedName>
</protein>
<reference evidence="2 3" key="1">
    <citation type="submission" date="2016-04" db="EMBL/GenBank/DDBJ databases">
        <title>A degradative enzymes factory behind the ericoid mycorrhizal symbiosis.</title>
        <authorList>
            <consortium name="DOE Joint Genome Institute"/>
            <person name="Martino E."/>
            <person name="Morin E."/>
            <person name="Grelet G."/>
            <person name="Kuo A."/>
            <person name="Kohler A."/>
            <person name="Daghino S."/>
            <person name="Barry K."/>
            <person name="Choi C."/>
            <person name="Cichocki N."/>
            <person name="Clum A."/>
            <person name="Copeland A."/>
            <person name="Hainaut M."/>
            <person name="Haridas S."/>
            <person name="Labutti K."/>
            <person name="Lindquist E."/>
            <person name="Lipzen A."/>
            <person name="Khouja H.-R."/>
            <person name="Murat C."/>
            <person name="Ohm R."/>
            <person name="Olson A."/>
            <person name="Spatafora J."/>
            <person name="Veneault-Fourrey C."/>
            <person name="Henrissat B."/>
            <person name="Grigoriev I."/>
            <person name="Martin F."/>
            <person name="Perotto S."/>
        </authorList>
    </citation>
    <scope>NUCLEOTIDE SEQUENCE [LARGE SCALE GENOMIC DNA]</scope>
    <source>
        <strain evidence="2 3">E</strain>
    </source>
</reference>
<accession>A0A2J6T2H2</accession>
<dbReference type="STRING" id="1095630.A0A2J6T2H2"/>
<keyword evidence="3" id="KW-1185">Reference proteome</keyword>
<gene>
    <name evidence="2" type="ORF">K444DRAFT_632349</name>
</gene>
<organism evidence="2 3">
    <name type="scientific">Hyaloscypha bicolor E</name>
    <dbReference type="NCBI Taxonomy" id="1095630"/>
    <lineage>
        <taxon>Eukaryota</taxon>
        <taxon>Fungi</taxon>
        <taxon>Dikarya</taxon>
        <taxon>Ascomycota</taxon>
        <taxon>Pezizomycotina</taxon>
        <taxon>Leotiomycetes</taxon>
        <taxon>Helotiales</taxon>
        <taxon>Hyaloscyphaceae</taxon>
        <taxon>Hyaloscypha</taxon>
        <taxon>Hyaloscypha bicolor</taxon>
    </lineage>
</organism>
<feature type="region of interest" description="Disordered" evidence="1">
    <location>
        <begin position="1"/>
        <end position="87"/>
    </location>
</feature>
<dbReference type="EMBL" id="KZ613847">
    <property type="protein sequence ID" value="PMD57216.1"/>
    <property type="molecule type" value="Genomic_DNA"/>
</dbReference>
<sequence length="401" mass="44292">MAVEFYTFDPDGDLLLILSRPPDDAESEDGAGEEDTNNTPAGSPTDERIGEDAAESADTHPDTGASANSAGSPSLEVDPTPDEDEPDREPAIVVHMLVSSKHMMLASPVFKAMLQHSRFKEGQKLSATGKAEIPLPDDDPYAFTIILDIIHGRNRQVPREIDLDLLSSISKLVDKYQMVEAVESFSNGWIDAVEDLLPAGYATTEDVEDVHRWLGISWVFAREDEFVRMTELMERGCWEGLAEDIEEVLPIPGLIVETILMKRQEALSDLYAFIEQTARRYQQSEICCPRTDSAEWALNCDSLLLGSLLKSASSYEILPVPESPYGDISFDELAAKLYSLNVSAICDKIRPSFQAGVEPKPAHGLHEAIEERIALLEERLSGLNIFEFKGEEKGPRPIVGV</sequence>
<evidence type="ECO:0000313" key="3">
    <source>
        <dbReference type="Proteomes" id="UP000235371"/>
    </source>
</evidence>
<dbReference type="SUPFAM" id="SSF54695">
    <property type="entry name" value="POZ domain"/>
    <property type="match status" value="1"/>
</dbReference>
<proteinExistence type="predicted"/>
<dbReference type="OrthoDB" id="5326346at2759"/>
<dbReference type="Gene3D" id="3.30.710.10">
    <property type="entry name" value="Potassium Channel Kv1.1, Chain A"/>
    <property type="match status" value="1"/>
</dbReference>